<keyword evidence="1" id="KW-0812">Transmembrane</keyword>
<evidence type="ECO:0000256" key="1">
    <source>
        <dbReference type="SAM" id="Phobius"/>
    </source>
</evidence>
<reference evidence="2" key="1">
    <citation type="submission" date="2014-02" db="EMBL/GenBank/DDBJ databases">
        <title>Expanding our view of genomic diversity in Candidatus Accumulibacter clades.</title>
        <authorList>
            <person name="Skennerton C.T."/>
            <person name="Barr J.J."/>
            <person name="Slater F.R."/>
            <person name="Bond P.L."/>
            <person name="Tyson G.W."/>
        </authorList>
    </citation>
    <scope>NUCLEOTIDE SEQUENCE [LARGE SCALE GENOMIC DNA]</scope>
</reference>
<dbReference type="EMBL" id="JFAX01000002">
    <property type="protein sequence ID" value="EXI69181.1"/>
    <property type="molecule type" value="Genomic_DNA"/>
</dbReference>
<protein>
    <submittedName>
        <fullName evidence="2">Poly-beta-1,6-N-acetyl-D-glucosamine biosynthesis protein PgaD</fullName>
    </submittedName>
</protein>
<dbReference type="AlphaFoldDB" id="A0A011N2R3"/>
<dbReference type="InterPro" id="IPR023829">
    <property type="entry name" value="PGA_PgaD"/>
</dbReference>
<dbReference type="GO" id="GO:0043709">
    <property type="term" value="P:cell adhesion involved in single-species biofilm formation"/>
    <property type="evidence" value="ECO:0007669"/>
    <property type="project" value="InterPro"/>
</dbReference>
<feature type="transmembrane region" description="Helical" evidence="1">
    <location>
        <begin position="48"/>
        <end position="70"/>
    </location>
</feature>
<evidence type="ECO:0000313" key="2">
    <source>
        <dbReference type="EMBL" id="EXI69181.1"/>
    </source>
</evidence>
<accession>A0A011N2R3</accession>
<comment type="caution">
    <text evidence="2">The sequence shown here is derived from an EMBL/GenBank/DDBJ whole genome shotgun (WGS) entry which is preliminary data.</text>
</comment>
<sequence length="125" mass="13889">MSAVVITALAWLLWLAMWIPFLFALGRHFGYDLPEILFPSQISLATFLSLLQVMPYVVGVAVLVFLVGALRERLKARIGTADDRWRPIGIDTGAALDPEKLAAWQKTQILHVEHGPRGRVTNARG</sequence>
<dbReference type="NCBIfam" id="TIGR03940">
    <property type="entry name" value="PGA_PgaD"/>
    <property type="match status" value="1"/>
</dbReference>
<gene>
    <name evidence="2" type="ORF">AW08_00388</name>
</gene>
<dbReference type="PATRIC" id="fig|1454001.3.peg.649"/>
<proteinExistence type="predicted"/>
<name>A0A011N2R3_9PROT</name>
<keyword evidence="1" id="KW-1133">Transmembrane helix</keyword>
<dbReference type="Proteomes" id="UP000020218">
    <property type="component" value="Unassembled WGS sequence"/>
</dbReference>
<evidence type="ECO:0000313" key="3">
    <source>
        <dbReference type="Proteomes" id="UP000020218"/>
    </source>
</evidence>
<organism evidence="2 3">
    <name type="scientific">Candidatus Accumulibacter adjunctus</name>
    <dbReference type="NCBI Taxonomy" id="1454001"/>
    <lineage>
        <taxon>Bacteria</taxon>
        <taxon>Pseudomonadati</taxon>
        <taxon>Pseudomonadota</taxon>
        <taxon>Betaproteobacteria</taxon>
        <taxon>Candidatus Accumulibacter</taxon>
    </lineage>
</organism>
<keyword evidence="1" id="KW-0472">Membrane</keyword>
<keyword evidence="3" id="KW-1185">Reference proteome</keyword>